<protein>
    <submittedName>
        <fullName evidence="3">Uncharacterized protein</fullName>
    </submittedName>
</protein>
<keyword evidence="5" id="KW-1185">Reference proteome</keyword>
<dbReference type="Proteomes" id="UP000499080">
    <property type="component" value="Unassembled WGS sequence"/>
</dbReference>
<dbReference type="EMBL" id="BGPR01164365">
    <property type="protein sequence ID" value="GBM07581.1"/>
    <property type="molecule type" value="Genomic_DNA"/>
</dbReference>
<evidence type="ECO:0000313" key="4">
    <source>
        <dbReference type="EMBL" id="GBM07581.1"/>
    </source>
</evidence>
<comment type="caution">
    <text evidence="3">The sequence shown here is derived from an EMBL/GenBank/DDBJ whole genome shotgun (WGS) entry which is preliminary data.</text>
</comment>
<dbReference type="EMBL" id="BGPR01164346">
    <property type="protein sequence ID" value="GBM07515.1"/>
    <property type="molecule type" value="Genomic_DNA"/>
</dbReference>
<accession>A0A4Y2CT73</accession>
<organism evidence="3 5">
    <name type="scientific">Araneus ventricosus</name>
    <name type="common">Orbweaver spider</name>
    <name type="synonym">Epeira ventricosa</name>
    <dbReference type="NCBI Taxonomy" id="182803"/>
    <lineage>
        <taxon>Eukaryota</taxon>
        <taxon>Metazoa</taxon>
        <taxon>Ecdysozoa</taxon>
        <taxon>Arthropoda</taxon>
        <taxon>Chelicerata</taxon>
        <taxon>Arachnida</taxon>
        <taxon>Araneae</taxon>
        <taxon>Araneomorphae</taxon>
        <taxon>Entelegynae</taxon>
        <taxon>Araneoidea</taxon>
        <taxon>Araneidae</taxon>
        <taxon>Araneus</taxon>
    </lineage>
</organism>
<dbReference type="AlphaFoldDB" id="A0A4Y2CT73"/>
<sequence length="97" mass="11409">MHQSLPPEVVPSSEMWPAQPYLYPSGMHEQPYLSSNLIPVYKKIYVYQKLFTPPRRRTRETVNEQAAATISREKWPVTFWPPSPATYTDPSHRRYTT</sequence>
<evidence type="ECO:0000313" key="3">
    <source>
        <dbReference type="EMBL" id="GBM07553.1"/>
    </source>
</evidence>
<evidence type="ECO:0000313" key="2">
    <source>
        <dbReference type="EMBL" id="GBM07515.1"/>
    </source>
</evidence>
<proteinExistence type="predicted"/>
<dbReference type="EMBL" id="BGPR01164355">
    <property type="protein sequence ID" value="GBM07553.1"/>
    <property type="molecule type" value="Genomic_DNA"/>
</dbReference>
<evidence type="ECO:0000313" key="5">
    <source>
        <dbReference type="Proteomes" id="UP000499080"/>
    </source>
</evidence>
<reference evidence="3 5" key="1">
    <citation type="journal article" date="2019" name="Sci. Rep.">
        <title>Orb-weaving spider Araneus ventricosus genome elucidates the spidroin gene catalogue.</title>
        <authorList>
            <person name="Kono N."/>
            <person name="Nakamura H."/>
            <person name="Ohtoshi R."/>
            <person name="Moran D.A.P."/>
            <person name="Shinohara A."/>
            <person name="Yoshida Y."/>
            <person name="Fujiwara M."/>
            <person name="Mori M."/>
            <person name="Tomita M."/>
            <person name="Arakawa K."/>
        </authorList>
    </citation>
    <scope>NUCLEOTIDE SEQUENCE [LARGE SCALE GENOMIC DNA]</scope>
</reference>
<evidence type="ECO:0000313" key="1">
    <source>
        <dbReference type="EMBL" id="GBM07464.1"/>
    </source>
</evidence>
<gene>
    <name evidence="1" type="ORF">AVEN_100488_1</name>
    <name evidence="4" type="ORF">AVEN_112646_1</name>
    <name evidence="2" type="ORF">AVEN_271391_1</name>
    <name evidence="3" type="ORF">AVEN_47011_1</name>
</gene>
<name>A0A4Y2CT73_ARAVE</name>
<dbReference type="EMBL" id="BGPR01164332">
    <property type="protein sequence ID" value="GBM07464.1"/>
    <property type="molecule type" value="Genomic_DNA"/>
</dbReference>